<dbReference type="Proteomes" id="UP001365405">
    <property type="component" value="Unassembled WGS sequence"/>
</dbReference>
<evidence type="ECO:0000259" key="4">
    <source>
        <dbReference type="Pfam" id="PF13439"/>
    </source>
</evidence>
<gene>
    <name evidence="5" type="ORF">AACH10_23980</name>
</gene>
<reference evidence="5 6" key="1">
    <citation type="submission" date="2024-04" db="EMBL/GenBank/DDBJ databases">
        <title>Novel species of the genus Ideonella isolated from streams.</title>
        <authorList>
            <person name="Lu H."/>
        </authorList>
    </citation>
    <scope>NUCLEOTIDE SEQUENCE [LARGE SCALE GENOMIC DNA]</scope>
    <source>
        <strain evidence="5 6">DXS22W</strain>
    </source>
</reference>
<dbReference type="InterPro" id="IPR001296">
    <property type="entry name" value="Glyco_trans_1"/>
</dbReference>
<dbReference type="PANTHER" id="PTHR12526:SF510">
    <property type="entry name" value="D-INOSITOL 3-PHOSPHATE GLYCOSYLTRANSFERASE"/>
    <property type="match status" value="1"/>
</dbReference>
<name>A0ABU9CND0_9BURK</name>
<dbReference type="SUPFAM" id="SSF53756">
    <property type="entry name" value="UDP-Glycosyltransferase/glycogen phosphorylase"/>
    <property type="match status" value="1"/>
</dbReference>
<organism evidence="5 6">
    <name type="scientific">Pseudaquabacterium inlustre</name>
    <dbReference type="NCBI Taxonomy" id="2984192"/>
    <lineage>
        <taxon>Bacteria</taxon>
        <taxon>Pseudomonadati</taxon>
        <taxon>Pseudomonadota</taxon>
        <taxon>Betaproteobacteria</taxon>
        <taxon>Burkholderiales</taxon>
        <taxon>Sphaerotilaceae</taxon>
        <taxon>Pseudaquabacterium</taxon>
    </lineage>
</organism>
<evidence type="ECO:0000256" key="1">
    <source>
        <dbReference type="ARBA" id="ARBA00022676"/>
    </source>
</evidence>
<keyword evidence="6" id="KW-1185">Reference proteome</keyword>
<dbReference type="Pfam" id="PF00534">
    <property type="entry name" value="Glycos_transf_1"/>
    <property type="match status" value="1"/>
</dbReference>
<evidence type="ECO:0000256" key="2">
    <source>
        <dbReference type="ARBA" id="ARBA00022679"/>
    </source>
</evidence>
<sequence>MASGPHIVVLSSLFPSAVQPGAGLFIRERMFRVGRQLPLQVVAPTPWFPLQGLLRRWKPGFRPGAPGHEQQAGHEVWFPRFLSVPGVLKQLDGLAMALAAWPRLRALRRAGQLDLIDAHFAYPDGYAATLLGRWLGVPVTITLRGTESRLARDPLLAPHMVRALHAATRVFAVSDSLRQVAIGLGLPPDKVQVVGNGVDLARFRPMPQAEARRALGLAEHAPVLISVGGLVERKGFHRVIELLPALLQRHPGLRYLVVGGPSPEGDMGEALRAQVAQAGLGEVVRFLGPLPPDALRGPLSAADVFVLSTRNEGWANVFLEAMACGLPVVTTAVGGNAEVVCRPELGSVVPFGDAAQLEAAIDQALRHDWNRAAIRVYAEDNTWDRRVETLVGVFQRLHRQCNAGSSAPLSAPTH</sequence>
<dbReference type="EC" id="2.4.-.-" evidence="5"/>
<dbReference type="RefSeq" id="WP_341413077.1">
    <property type="nucleotide sequence ID" value="NZ_JBBUTH010000011.1"/>
</dbReference>
<accession>A0ABU9CND0</accession>
<feature type="domain" description="Glycosyl transferase family 1" evidence="3">
    <location>
        <begin position="209"/>
        <end position="378"/>
    </location>
</feature>
<keyword evidence="2 5" id="KW-0808">Transferase</keyword>
<evidence type="ECO:0000313" key="6">
    <source>
        <dbReference type="Proteomes" id="UP001365405"/>
    </source>
</evidence>
<dbReference type="GO" id="GO:0016757">
    <property type="term" value="F:glycosyltransferase activity"/>
    <property type="evidence" value="ECO:0007669"/>
    <property type="project" value="UniProtKB-KW"/>
</dbReference>
<evidence type="ECO:0000313" key="5">
    <source>
        <dbReference type="EMBL" id="MEK8053337.1"/>
    </source>
</evidence>
<keyword evidence="1 5" id="KW-0328">Glycosyltransferase</keyword>
<evidence type="ECO:0000259" key="3">
    <source>
        <dbReference type="Pfam" id="PF00534"/>
    </source>
</evidence>
<protein>
    <submittedName>
        <fullName evidence="5">Glycosyltransferase</fullName>
        <ecNumber evidence="5">2.4.-.-</ecNumber>
    </submittedName>
</protein>
<dbReference type="Pfam" id="PF13439">
    <property type="entry name" value="Glyco_transf_4"/>
    <property type="match status" value="1"/>
</dbReference>
<dbReference type="InterPro" id="IPR028098">
    <property type="entry name" value="Glyco_trans_4-like_N"/>
</dbReference>
<comment type="caution">
    <text evidence="5">The sequence shown here is derived from an EMBL/GenBank/DDBJ whole genome shotgun (WGS) entry which is preliminary data.</text>
</comment>
<feature type="domain" description="Glycosyltransferase subfamily 4-like N-terminal" evidence="4">
    <location>
        <begin position="66"/>
        <end position="202"/>
    </location>
</feature>
<dbReference type="PANTHER" id="PTHR12526">
    <property type="entry name" value="GLYCOSYLTRANSFERASE"/>
    <property type="match status" value="1"/>
</dbReference>
<dbReference type="EMBL" id="JBBUTH010000011">
    <property type="protein sequence ID" value="MEK8053337.1"/>
    <property type="molecule type" value="Genomic_DNA"/>
</dbReference>
<dbReference type="Gene3D" id="3.40.50.2000">
    <property type="entry name" value="Glycogen Phosphorylase B"/>
    <property type="match status" value="2"/>
</dbReference>
<proteinExistence type="predicted"/>